<dbReference type="EMBL" id="LGKP01000022">
    <property type="protein sequence ID" value="KPL86156.1"/>
    <property type="molecule type" value="Genomic_DNA"/>
</dbReference>
<dbReference type="RefSeq" id="WP_054535261.1">
    <property type="nucleotide sequence ID" value="NZ_LGKP01000022.1"/>
</dbReference>
<dbReference type="STRING" id="70996.SE18_14970"/>
<gene>
    <name evidence="2" type="ORF">SE18_14970</name>
</gene>
<proteinExistence type="predicted"/>
<evidence type="ECO:0000313" key="3">
    <source>
        <dbReference type="Proteomes" id="UP000050277"/>
    </source>
</evidence>
<keyword evidence="1" id="KW-0472">Membrane</keyword>
<comment type="caution">
    <text evidence="2">The sequence shown here is derived from an EMBL/GenBank/DDBJ whole genome shotgun (WGS) entry which is preliminary data.</text>
</comment>
<feature type="transmembrane region" description="Helical" evidence="1">
    <location>
        <begin position="12"/>
        <end position="32"/>
    </location>
</feature>
<dbReference type="AlphaFoldDB" id="A0A0P6YS75"/>
<dbReference type="Proteomes" id="UP000050277">
    <property type="component" value="Unassembled WGS sequence"/>
</dbReference>
<keyword evidence="3" id="KW-1185">Reference proteome</keyword>
<keyword evidence="1" id="KW-0812">Transmembrane</keyword>
<keyword evidence="1" id="KW-1133">Transmembrane helix</keyword>
<evidence type="ECO:0000256" key="1">
    <source>
        <dbReference type="SAM" id="Phobius"/>
    </source>
</evidence>
<name>A0A0P6YS75_9CHLR</name>
<evidence type="ECO:0000313" key="2">
    <source>
        <dbReference type="EMBL" id="KPL86156.1"/>
    </source>
</evidence>
<accession>A0A0P6YS75</accession>
<reference evidence="2 3" key="1">
    <citation type="submission" date="2015-07" db="EMBL/GenBank/DDBJ databases">
        <title>Whole genome sequence of Herpetosiphon geysericola DSM 7119.</title>
        <authorList>
            <person name="Hemp J."/>
            <person name="Ward L.M."/>
            <person name="Pace L.A."/>
            <person name="Fischer W.W."/>
        </authorList>
    </citation>
    <scope>NUCLEOTIDE SEQUENCE [LARGE SCALE GENOMIC DNA]</scope>
    <source>
        <strain evidence="2 3">DSM 7119</strain>
    </source>
</reference>
<protein>
    <submittedName>
        <fullName evidence="2">Uncharacterized protein</fullName>
    </submittedName>
</protein>
<organism evidence="2 3">
    <name type="scientific">Herpetosiphon geysericola</name>
    <dbReference type="NCBI Taxonomy" id="70996"/>
    <lineage>
        <taxon>Bacteria</taxon>
        <taxon>Bacillati</taxon>
        <taxon>Chloroflexota</taxon>
        <taxon>Chloroflexia</taxon>
        <taxon>Herpetosiphonales</taxon>
        <taxon>Herpetosiphonaceae</taxon>
        <taxon>Herpetosiphon</taxon>
    </lineage>
</organism>
<sequence>MLATVNSIANTLVPILLSIIFGIIASSGPALIKLGTAFINSKLTEHQQAVLYAAVKVGERAAAAQGFTPENAWESAKDVAVKAAIEYAKRFGISLDPKTLTPLIEAEAAKQERLRPMVIDSSFVPVVTDGV</sequence>
<dbReference type="OrthoDB" id="9832217at2"/>